<proteinExistence type="predicted"/>
<evidence type="ECO:0000256" key="2">
    <source>
        <dbReference type="SAM" id="MobiDB-lite"/>
    </source>
</evidence>
<feature type="compositionally biased region" description="Basic and acidic residues" evidence="2">
    <location>
        <begin position="717"/>
        <end position="730"/>
    </location>
</feature>
<sequence>MSKKHKPFSVNGLSEVYGSNVYWFAGKMDRQMCCGNLEKMLTEKDDTIRHLQYKLTRENDHGTRFMIRNDQLRETAKNLTKHKQAWFFSRDYLEDHDPEQWGERKPFSTFVKVAEEKIKQHSADEKKMRKLELLGEMDRQTFIRHLEAKLTSEDEHVSGLRMLNYRLQERVMYLTHHKQAWFFSSDYIENHDSKKWGEKKQFFTSAKVEEKETTEQLSADEKKVAEKELLGNMEYQTCSSNPEKITPEKDETICKLQAKITREKEEASRLNVANDKLREILKDLVKYEKSYAYSRICISNHNYDKSREKKQFFRCDKTEEKKTAELISENEKKLVKEEPFVNMYHQACCGELKKMLTQKDETIRLIHAKITSQNEKVTELQLEHDKLLGIVHDLAIYKKIYIRSRYFLKDYDTWKSGENEDQSESSFFFHGKIQKPCEPSTRSPRELTKMAAADIDNGAEKIKNLQCSESSPKSTSDSTKNFCEPSLVETNKDASSKIEEEYSGKKEENTRKEEKSNDKPYIAETSNNGNMDDQSRCGKLEKTIADKDKTIRLLQAELKREREKVSGLQMENDKLRGIAKDLSKYKKAYALSRDYIENHDTKKSVEKKPVFVCPKIEETKPTEQRSTHEKKVAKEDVHDGLSRNYIETPETHKPKGKKPVFVCPKVEETRPTEQRPTDEKKVTKEDVHDVLSENHETHKPKEKKPFFVCPKVGEKEPSEKLAADEKKVAKAEVAQPCVESNKSDDKRDSGVKIKNNLETKKEKKEKAGKEVEPAPGTYEAMYQDEYQYGLSFFRQARIPRTHPQSTSSPHETTKVITTDVDNCTDGIKNLQCSEPPSESTSNYAKEETIVARRREKTQERRKTPSTNQALLKKLTMYCLEIISSHTETIVKFSTSHMGLHQRTTQRNGEKMNTIRWGFGCAL</sequence>
<organism evidence="3 4">
    <name type="scientific">Caenorhabditis nigoni</name>
    <dbReference type="NCBI Taxonomy" id="1611254"/>
    <lineage>
        <taxon>Eukaryota</taxon>
        <taxon>Metazoa</taxon>
        <taxon>Ecdysozoa</taxon>
        <taxon>Nematoda</taxon>
        <taxon>Chromadorea</taxon>
        <taxon>Rhabditida</taxon>
        <taxon>Rhabditina</taxon>
        <taxon>Rhabditomorpha</taxon>
        <taxon>Rhabditoidea</taxon>
        <taxon>Rhabditidae</taxon>
        <taxon>Peloderinae</taxon>
        <taxon>Caenorhabditis</taxon>
    </lineage>
</organism>
<protein>
    <submittedName>
        <fullName evidence="3">Uncharacterized protein</fullName>
    </submittedName>
</protein>
<gene>
    <name evidence="3" type="primary">Cnig_chr_X.g23562</name>
    <name evidence="3" type="ORF">B9Z55_023562</name>
</gene>
<name>A0A2G5SQQ5_9PELO</name>
<dbReference type="AlphaFoldDB" id="A0A2G5SQQ5"/>
<feature type="region of interest" description="Disordered" evidence="2">
    <location>
        <begin position="616"/>
        <end position="704"/>
    </location>
</feature>
<dbReference type="EMBL" id="PDUG01000006">
    <property type="protein sequence ID" value="PIC17259.1"/>
    <property type="molecule type" value="Genomic_DNA"/>
</dbReference>
<feature type="compositionally biased region" description="Basic and acidic residues" evidence="2">
    <location>
        <begin position="616"/>
        <end position="641"/>
    </location>
</feature>
<evidence type="ECO:0000313" key="3">
    <source>
        <dbReference type="EMBL" id="PIC17259.1"/>
    </source>
</evidence>
<reference evidence="4" key="1">
    <citation type="submission" date="2017-10" db="EMBL/GenBank/DDBJ databases">
        <title>Rapid genome shrinkage in a self-fertile nematode reveals novel sperm competition proteins.</title>
        <authorList>
            <person name="Yin D."/>
            <person name="Schwarz E.M."/>
            <person name="Thomas C.G."/>
            <person name="Felde R.L."/>
            <person name="Korf I.F."/>
            <person name="Cutter A.D."/>
            <person name="Schartner C.M."/>
            <person name="Ralston E.J."/>
            <person name="Meyer B.J."/>
            <person name="Haag E.S."/>
        </authorList>
    </citation>
    <scope>NUCLEOTIDE SEQUENCE [LARGE SCALE GENOMIC DNA]</scope>
    <source>
        <strain evidence="4">JU1422</strain>
    </source>
</reference>
<feature type="region of interest" description="Disordered" evidence="2">
    <location>
        <begin position="717"/>
        <end position="772"/>
    </location>
</feature>
<evidence type="ECO:0000313" key="4">
    <source>
        <dbReference type="Proteomes" id="UP000230233"/>
    </source>
</evidence>
<feature type="coiled-coil region" evidence="1">
    <location>
        <begin position="544"/>
        <end position="571"/>
    </location>
</feature>
<dbReference type="Proteomes" id="UP000230233">
    <property type="component" value="Chromosome X"/>
</dbReference>
<keyword evidence="4" id="KW-1185">Reference proteome</keyword>
<feature type="coiled-coil region" evidence="1">
    <location>
        <begin position="260"/>
        <end position="290"/>
    </location>
</feature>
<accession>A0A2G5SQQ5</accession>
<feature type="compositionally biased region" description="Basic and acidic residues" evidence="2">
    <location>
        <begin position="741"/>
        <end position="772"/>
    </location>
</feature>
<feature type="compositionally biased region" description="Low complexity" evidence="2">
    <location>
        <begin position="468"/>
        <end position="480"/>
    </location>
</feature>
<dbReference type="OrthoDB" id="10558572at2759"/>
<comment type="caution">
    <text evidence="3">The sequence shown here is derived from an EMBL/GenBank/DDBJ whole genome shotgun (WGS) entry which is preliminary data.</text>
</comment>
<evidence type="ECO:0000256" key="1">
    <source>
        <dbReference type="SAM" id="Coils"/>
    </source>
</evidence>
<keyword evidence="1" id="KW-0175">Coiled coil</keyword>
<feature type="region of interest" description="Disordered" evidence="2">
    <location>
        <begin position="463"/>
        <end position="536"/>
    </location>
</feature>
<feature type="compositionally biased region" description="Basic and acidic residues" evidence="2">
    <location>
        <begin position="490"/>
        <end position="518"/>
    </location>
</feature>
<feature type="compositionally biased region" description="Basic and acidic residues" evidence="2">
    <location>
        <begin position="665"/>
        <end position="704"/>
    </location>
</feature>